<protein>
    <submittedName>
        <fullName evidence="1">Uncharacterized protein</fullName>
    </submittedName>
</protein>
<dbReference type="Gramene" id="KXG30318">
    <property type="protein sequence ID" value="KXG30318"/>
    <property type="gene ID" value="SORBI_3004G162100"/>
</dbReference>
<dbReference type="InParanoid" id="A0A194YQ07"/>
<proteinExistence type="predicted"/>
<dbReference type="AlphaFoldDB" id="A0A194YQ07"/>
<sequence>MTVCSQKIGAFLVPDYPLGTKFLKSGAAILLGSHGGCTFSSSPAGSVCFYMTSRMCIPSVEKQKWHGVYADLALLLYISFCIAYR</sequence>
<keyword evidence="2" id="KW-1185">Reference proteome</keyword>
<dbReference type="Proteomes" id="UP000000768">
    <property type="component" value="Chromosome 4"/>
</dbReference>
<gene>
    <name evidence="1" type="ORF">SORBI_3004G162100</name>
</gene>
<organism evidence="1 2">
    <name type="scientific">Sorghum bicolor</name>
    <name type="common">Sorghum</name>
    <name type="synonym">Sorghum vulgare</name>
    <dbReference type="NCBI Taxonomy" id="4558"/>
    <lineage>
        <taxon>Eukaryota</taxon>
        <taxon>Viridiplantae</taxon>
        <taxon>Streptophyta</taxon>
        <taxon>Embryophyta</taxon>
        <taxon>Tracheophyta</taxon>
        <taxon>Spermatophyta</taxon>
        <taxon>Magnoliopsida</taxon>
        <taxon>Liliopsida</taxon>
        <taxon>Poales</taxon>
        <taxon>Poaceae</taxon>
        <taxon>PACMAD clade</taxon>
        <taxon>Panicoideae</taxon>
        <taxon>Andropogonodae</taxon>
        <taxon>Andropogoneae</taxon>
        <taxon>Sorghinae</taxon>
        <taxon>Sorghum</taxon>
    </lineage>
</organism>
<name>A0A194YQ07_SORBI</name>
<reference evidence="1 2" key="1">
    <citation type="journal article" date="2009" name="Nature">
        <title>The Sorghum bicolor genome and the diversification of grasses.</title>
        <authorList>
            <person name="Paterson A.H."/>
            <person name="Bowers J.E."/>
            <person name="Bruggmann R."/>
            <person name="Dubchak I."/>
            <person name="Grimwood J."/>
            <person name="Gundlach H."/>
            <person name="Haberer G."/>
            <person name="Hellsten U."/>
            <person name="Mitros T."/>
            <person name="Poliakov A."/>
            <person name="Schmutz J."/>
            <person name="Spannagl M."/>
            <person name="Tang H."/>
            <person name="Wang X."/>
            <person name="Wicker T."/>
            <person name="Bharti A.K."/>
            <person name="Chapman J."/>
            <person name="Feltus F.A."/>
            <person name="Gowik U."/>
            <person name="Grigoriev I.V."/>
            <person name="Lyons E."/>
            <person name="Maher C.A."/>
            <person name="Martis M."/>
            <person name="Narechania A."/>
            <person name="Otillar R.P."/>
            <person name="Penning B.W."/>
            <person name="Salamov A.A."/>
            <person name="Wang Y."/>
            <person name="Zhang L."/>
            <person name="Carpita N.C."/>
            <person name="Freeling M."/>
            <person name="Gingle A.R."/>
            <person name="Hash C.T."/>
            <person name="Keller B."/>
            <person name="Klein P."/>
            <person name="Kresovich S."/>
            <person name="McCann M.C."/>
            <person name="Ming R."/>
            <person name="Peterson D.G."/>
            <person name="Mehboob-ur-Rahman"/>
            <person name="Ware D."/>
            <person name="Westhoff P."/>
            <person name="Mayer K.F."/>
            <person name="Messing J."/>
            <person name="Rokhsar D.S."/>
        </authorList>
    </citation>
    <scope>NUCLEOTIDE SEQUENCE [LARGE SCALE GENOMIC DNA]</scope>
    <source>
        <strain evidence="2">cv. BTx623</strain>
    </source>
</reference>
<reference evidence="2" key="2">
    <citation type="journal article" date="2018" name="Plant J.">
        <title>The Sorghum bicolor reference genome: improved assembly, gene annotations, a transcriptome atlas, and signatures of genome organization.</title>
        <authorList>
            <person name="McCormick R.F."/>
            <person name="Truong S.K."/>
            <person name="Sreedasyam A."/>
            <person name="Jenkins J."/>
            <person name="Shu S."/>
            <person name="Sims D."/>
            <person name="Kennedy M."/>
            <person name="Amirebrahimi M."/>
            <person name="Weers B.D."/>
            <person name="McKinley B."/>
            <person name="Mattison A."/>
            <person name="Morishige D.T."/>
            <person name="Grimwood J."/>
            <person name="Schmutz J."/>
            <person name="Mullet J.E."/>
        </authorList>
    </citation>
    <scope>NUCLEOTIDE SEQUENCE [LARGE SCALE GENOMIC DNA]</scope>
    <source>
        <strain evidence="2">cv. BTx623</strain>
    </source>
</reference>
<evidence type="ECO:0000313" key="2">
    <source>
        <dbReference type="Proteomes" id="UP000000768"/>
    </source>
</evidence>
<dbReference type="EMBL" id="CM000763">
    <property type="protein sequence ID" value="KXG30318.1"/>
    <property type="molecule type" value="Genomic_DNA"/>
</dbReference>
<accession>A0A194YQ07</accession>
<evidence type="ECO:0000313" key="1">
    <source>
        <dbReference type="EMBL" id="KXG30318.1"/>
    </source>
</evidence>